<dbReference type="PROSITE" id="PS51257">
    <property type="entry name" value="PROKAR_LIPOPROTEIN"/>
    <property type="match status" value="1"/>
</dbReference>
<dbReference type="InterPro" id="IPR023753">
    <property type="entry name" value="FAD/NAD-binding_dom"/>
</dbReference>
<organism evidence="2 3">
    <name type="scientific">Anaerosolibacter carboniphilus</name>
    <dbReference type="NCBI Taxonomy" id="1417629"/>
    <lineage>
        <taxon>Bacteria</taxon>
        <taxon>Bacillati</taxon>
        <taxon>Bacillota</taxon>
        <taxon>Clostridia</taxon>
        <taxon>Peptostreptococcales</taxon>
        <taxon>Thermotaleaceae</taxon>
        <taxon>Anaerosolibacter</taxon>
    </lineage>
</organism>
<dbReference type="Gene3D" id="3.50.50.60">
    <property type="entry name" value="FAD/NAD(P)-binding domain"/>
    <property type="match status" value="2"/>
</dbReference>
<dbReference type="InterPro" id="IPR036188">
    <property type="entry name" value="FAD/NAD-bd_sf"/>
</dbReference>
<gene>
    <name evidence="2" type="ORF">HNQ80_001579</name>
</gene>
<evidence type="ECO:0000313" key="2">
    <source>
        <dbReference type="EMBL" id="MBB6215490.1"/>
    </source>
</evidence>
<protein>
    <submittedName>
        <fullName evidence="2">Flavin-dependent dehydrogenase</fullName>
    </submittedName>
</protein>
<proteinExistence type="predicted"/>
<evidence type="ECO:0000313" key="3">
    <source>
        <dbReference type="Proteomes" id="UP000579281"/>
    </source>
</evidence>
<reference evidence="2 3" key="1">
    <citation type="submission" date="2020-08" db="EMBL/GenBank/DDBJ databases">
        <title>Genomic Encyclopedia of Type Strains, Phase IV (KMG-IV): sequencing the most valuable type-strain genomes for metagenomic binning, comparative biology and taxonomic classification.</title>
        <authorList>
            <person name="Goeker M."/>
        </authorList>
    </citation>
    <scope>NUCLEOTIDE SEQUENCE [LARGE SCALE GENOMIC DNA]</scope>
    <source>
        <strain evidence="2 3">DSM 103526</strain>
    </source>
</reference>
<dbReference type="Proteomes" id="UP000579281">
    <property type="component" value="Unassembled WGS sequence"/>
</dbReference>
<evidence type="ECO:0000259" key="1">
    <source>
        <dbReference type="Pfam" id="PF07992"/>
    </source>
</evidence>
<keyword evidence="3" id="KW-1185">Reference proteome</keyword>
<name>A0A841KTY6_9FIRM</name>
<dbReference type="EMBL" id="JACHEN010000008">
    <property type="protein sequence ID" value="MBB6215490.1"/>
    <property type="molecule type" value="Genomic_DNA"/>
</dbReference>
<feature type="domain" description="FAD/NAD(P)-binding" evidence="1">
    <location>
        <begin position="1"/>
        <end position="151"/>
    </location>
</feature>
<dbReference type="SUPFAM" id="SSF51905">
    <property type="entry name" value="FAD/NAD(P)-binding domain"/>
    <property type="match status" value="1"/>
</dbReference>
<dbReference type="Pfam" id="PF07992">
    <property type="entry name" value="Pyr_redox_2"/>
    <property type="match status" value="1"/>
</dbReference>
<comment type="caution">
    <text evidence="2">The sequence shown here is derived from an EMBL/GenBank/DDBJ whole genome shotgun (WGS) entry which is preliminary data.</text>
</comment>
<sequence>MKVAIMGAGLSGLSCALTLEQHGLDVTIFESRSQTGDRFVNGEILLSILQRPVSDCIVYLAEKHNVFLHPTSNISKLMLYSEKEETAISGFLGFTNIRGRHEDSFEKQLGRQVKSKIIYNSDYTYKQLMKEFTHVVMATGDAAYVMKLDNYRKDLSVTLKGATVEGHFTPSTVIAWLNNEFAPKGYAYLIPFSDKEANIVIAYPDYPENKAKDIDRLWEKFYQEACSKLNQEMRITDGFEVTEYIIGVCQQPRLGNTLFTGNCFGSIMPFLGFGQWVALLTGIYAAQDLSGMGRYEELTKPLRQGYENSLVLRRGMEKADNTRFDLMIRALGGRLGEKLFNSGHHDPLKLVSYLLRPFV</sequence>
<dbReference type="AlphaFoldDB" id="A0A841KTY6"/>
<dbReference type="GO" id="GO:0016491">
    <property type="term" value="F:oxidoreductase activity"/>
    <property type="evidence" value="ECO:0007669"/>
    <property type="project" value="InterPro"/>
</dbReference>
<accession>A0A841KTY6</accession>